<protein>
    <submittedName>
        <fullName evidence="2">Uncharacterized protein</fullName>
    </submittedName>
</protein>
<keyword evidence="1" id="KW-1133">Transmembrane helix</keyword>
<feature type="transmembrane region" description="Helical" evidence="1">
    <location>
        <begin position="30"/>
        <end position="51"/>
    </location>
</feature>
<accession>A0A096DK85</accession>
<feature type="transmembrane region" description="Helical" evidence="1">
    <location>
        <begin position="6"/>
        <end position="23"/>
    </location>
</feature>
<keyword evidence="1" id="KW-0812">Transmembrane</keyword>
<sequence length="69" mass="7878">MAVLIVILIYSLAGFIEIFPMIKKKQKKRLILYSIFFIISFLISILLSIGIEIPSPAVFIKKIVVLLKK</sequence>
<keyword evidence="1" id="KW-0472">Membrane</keyword>
<dbReference type="EMBL" id="AZTB01000066">
    <property type="protein sequence ID" value="KGG79691.1"/>
    <property type="molecule type" value="Genomic_DNA"/>
</dbReference>
<evidence type="ECO:0000256" key="1">
    <source>
        <dbReference type="SAM" id="Phobius"/>
    </source>
</evidence>
<dbReference type="STRING" id="1156417.Y919_10490"/>
<organism evidence="2 3">
    <name type="scientific">Caloranaerobacter azorensis H53214</name>
    <dbReference type="NCBI Taxonomy" id="1156417"/>
    <lineage>
        <taxon>Bacteria</taxon>
        <taxon>Bacillati</taxon>
        <taxon>Bacillota</taxon>
        <taxon>Tissierellia</taxon>
        <taxon>Tissierellales</taxon>
        <taxon>Thermohalobacteraceae</taxon>
        <taxon>Caloranaerobacter</taxon>
    </lineage>
</organism>
<evidence type="ECO:0000313" key="3">
    <source>
        <dbReference type="Proteomes" id="UP000029622"/>
    </source>
</evidence>
<dbReference type="RefSeq" id="WP_035164554.1">
    <property type="nucleotide sequence ID" value="NZ_AZTB01000066.1"/>
</dbReference>
<comment type="caution">
    <text evidence="2">The sequence shown here is derived from an EMBL/GenBank/DDBJ whole genome shotgun (WGS) entry which is preliminary data.</text>
</comment>
<dbReference type="AlphaFoldDB" id="A0A096DK85"/>
<gene>
    <name evidence="2" type="ORF">Y919_10490</name>
</gene>
<name>A0A096DK85_9FIRM</name>
<evidence type="ECO:0000313" key="2">
    <source>
        <dbReference type="EMBL" id="KGG79691.1"/>
    </source>
</evidence>
<reference evidence="2 3" key="1">
    <citation type="submission" date="2013-12" db="EMBL/GenBank/DDBJ databases">
        <title>Draft genome sequence of Caloranaerobacter sp. H53214.</title>
        <authorList>
            <person name="Jiang L.J."/>
            <person name="Shao Z.Z."/>
            <person name="Long M.N."/>
        </authorList>
    </citation>
    <scope>NUCLEOTIDE SEQUENCE [LARGE SCALE GENOMIC DNA]</scope>
    <source>
        <strain evidence="2 3">H53214</strain>
    </source>
</reference>
<proteinExistence type="predicted"/>
<dbReference type="Proteomes" id="UP000029622">
    <property type="component" value="Unassembled WGS sequence"/>
</dbReference>